<sequence length="180" mass="20980">MSQESTSEKVYRCINNLYVWFSELCATWDACDDNNPEESALKDRMTRFFPKSLNGSLDDIAHDVYIWGNMVQKRQSRHRRKVPLVIETLRDTTIKRLCSISTIPEGLLPHSVYVEDTDFTNGTFFYKEYKLLSIIPQNMTCILLDPETKQEEEAELADINVDWLVTVWERCQVLSAKMSL</sequence>
<dbReference type="RefSeq" id="WP_130058364.1">
    <property type="nucleotide sequence ID" value="NZ_RCXT01000003.1"/>
</dbReference>
<dbReference type="AlphaFoldDB" id="A0A7J4XLY7"/>
<proteinExistence type="predicted"/>
<gene>
    <name evidence="1" type="ORF">F3F73_06180</name>
</gene>
<accession>A0A7J4XLY7</accession>
<reference evidence="1 2" key="1">
    <citation type="journal article" date="2019" name="Nat. Med.">
        <title>A library of human gut bacterial isolates paired with longitudinal multiomics data enables mechanistic microbiome research.</title>
        <authorList>
            <person name="Poyet M."/>
            <person name="Groussin M."/>
            <person name="Gibbons S.M."/>
            <person name="Avila-Pacheco J."/>
            <person name="Jiang X."/>
            <person name="Kearney S.M."/>
            <person name="Perrotta A.R."/>
            <person name="Berdy B."/>
            <person name="Zhao S."/>
            <person name="Lieberman T.D."/>
            <person name="Swanson P.K."/>
            <person name="Smith M."/>
            <person name="Roesemann S."/>
            <person name="Alexander J.E."/>
            <person name="Rich S.A."/>
            <person name="Livny J."/>
            <person name="Vlamakis H."/>
            <person name="Clish C."/>
            <person name="Bullock K."/>
            <person name="Deik A."/>
            <person name="Scott J."/>
            <person name="Pierce K.A."/>
            <person name="Xavier R.J."/>
            <person name="Alm E.J."/>
        </authorList>
    </citation>
    <scope>NUCLEOTIDE SEQUENCE [LARGE SCALE GENOMIC DNA]</scope>
    <source>
        <strain evidence="1 2">BIOML-A10</strain>
    </source>
</reference>
<name>A0A7J4XLY7_9BACE</name>
<evidence type="ECO:0000313" key="1">
    <source>
        <dbReference type="EMBL" id="KAA3767979.1"/>
    </source>
</evidence>
<dbReference type="Proteomes" id="UP000422221">
    <property type="component" value="Unassembled WGS sequence"/>
</dbReference>
<evidence type="ECO:0000313" key="2">
    <source>
        <dbReference type="Proteomes" id="UP000422221"/>
    </source>
</evidence>
<dbReference type="EMBL" id="VWMK01000004">
    <property type="protein sequence ID" value="KAA3767979.1"/>
    <property type="molecule type" value="Genomic_DNA"/>
</dbReference>
<organism evidence="1 2">
    <name type="scientific">Bacteroides salyersiae</name>
    <dbReference type="NCBI Taxonomy" id="291644"/>
    <lineage>
        <taxon>Bacteria</taxon>
        <taxon>Pseudomonadati</taxon>
        <taxon>Bacteroidota</taxon>
        <taxon>Bacteroidia</taxon>
        <taxon>Bacteroidales</taxon>
        <taxon>Bacteroidaceae</taxon>
        <taxon>Bacteroides</taxon>
    </lineage>
</organism>
<comment type="caution">
    <text evidence="1">The sequence shown here is derived from an EMBL/GenBank/DDBJ whole genome shotgun (WGS) entry which is preliminary data.</text>
</comment>
<protein>
    <submittedName>
        <fullName evidence="1">Uncharacterized protein</fullName>
    </submittedName>
</protein>